<dbReference type="AlphaFoldDB" id="A0A1I3SJH7"/>
<proteinExistence type="predicted"/>
<accession>A0A1I3SJH7</accession>
<reference evidence="2" key="1">
    <citation type="submission" date="2016-10" db="EMBL/GenBank/DDBJ databases">
        <authorList>
            <person name="Varghese N."/>
            <person name="Submissions S."/>
        </authorList>
    </citation>
    <scope>NUCLEOTIDE SEQUENCE [LARGE SCALE GENOMIC DNA]</scope>
    <source>
        <strain evidence="2">DSM 26348</strain>
    </source>
</reference>
<sequence>MPANHPDAPMSATEEEHRRELFDAMKPVQLMLGSWRGTTQKEVGDFKGLDHSSWVWDLKTDRHQPAMVTLSDASPYIRSGRLTYLPDRKIFQLTAVDPDGVARTLEGTYSQQPETFTGEDRQPHTKYKLELTQVDPPNQRDQWQLVFNQQENNRYLLEVAKKRGARFLRMDTVATQREGTSFAKSDEGYGQKECVISGGLGTIQLSHKGKSYWVCCTGCKAAFEEDPETWIAAYEKKKAK</sequence>
<organism evidence="1 2">
    <name type="scientific">Planctomicrobium piriforme</name>
    <dbReference type="NCBI Taxonomy" id="1576369"/>
    <lineage>
        <taxon>Bacteria</taxon>
        <taxon>Pseudomonadati</taxon>
        <taxon>Planctomycetota</taxon>
        <taxon>Planctomycetia</taxon>
        <taxon>Planctomycetales</taxon>
        <taxon>Planctomycetaceae</taxon>
        <taxon>Planctomicrobium</taxon>
    </lineage>
</organism>
<dbReference type="EMBL" id="FOQD01000024">
    <property type="protein sequence ID" value="SFJ58262.1"/>
    <property type="molecule type" value="Genomic_DNA"/>
</dbReference>
<dbReference type="STRING" id="1576369.SAMN05421753_12438"/>
<protein>
    <recommendedName>
        <fullName evidence="3">YHS domain-containing protein</fullName>
    </recommendedName>
</protein>
<evidence type="ECO:0000313" key="1">
    <source>
        <dbReference type="EMBL" id="SFJ58262.1"/>
    </source>
</evidence>
<name>A0A1I3SJH7_9PLAN</name>
<evidence type="ECO:0008006" key="3">
    <source>
        <dbReference type="Google" id="ProtNLM"/>
    </source>
</evidence>
<gene>
    <name evidence="1" type="ORF">SAMN05421753_12438</name>
</gene>
<keyword evidence="2" id="KW-1185">Reference proteome</keyword>
<evidence type="ECO:0000313" key="2">
    <source>
        <dbReference type="Proteomes" id="UP000199518"/>
    </source>
</evidence>
<dbReference type="Proteomes" id="UP000199518">
    <property type="component" value="Unassembled WGS sequence"/>
</dbReference>